<keyword evidence="4" id="KW-1185">Reference proteome</keyword>
<dbReference type="InterPro" id="IPR011528">
    <property type="entry name" value="NERD"/>
</dbReference>
<keyword evidence="1" id="KW-1133">Transmembrane helix</keyword>
<dbReference type="PROSITE" id="PS50965">
    <property type="entry name" value="NERD"/>
    <property type="match status" value="1"/>
</dbReference>
<comment type="caution">
    <text evidence="3">The sequence shown here is derived from an EMBL/GenBank/DDBJ whole genome shotgun (WGS) entry which is preliminary data.</text>
</comment>
<organism evidence="3 4">
    <name type="scientific">Conyzicola nivalis</name>
    <dbReference type="NCBI Taxonomy" id="1477021"/>
    <lineage>
        <taxon>Bacteria</taxon>
        <taxon>Bacillati</taxon>
        <taxon>Actinomycetota</taxon>
        <taxon>Actinomycetes</taxon>
        <taxon>Micrococcales</taxon>
        <taxon>Microbacteriaceae</taxon>
        <taxon>Conyzicola</taxon>
    </lineage>
</organism>
<keyword evidence="1" id="KW-0472">Membrane</keyword>
<reference evidence="3 4" key="1">
    <citation type="submission" date="2024-06" db="EMBL/GenBank/DDBJ databases">
        <title>Sorghum-associated microbial communities from plants grown in Nebraska, USA.</title>
        <authorList>
            <person name="Schachtman D."/>
        </authorList>
    </citation>
    <scope>NUCLEOTIDE SEQUENCE [LARGE SCALE GENOMIC DNA]</scope>
    <source>
        <strain evidence="3 4">2857</strain>
    </source>
</reference>
<sequence length="277" mass="29880">MTRTTPHAGPAVNLPGQYAIVELLRLYDAAPPRSRFASLVGLSPLSAESRPWFEAAESEIRVGETLAELGEEWLVFHALPVGAEGSRIEHIDHIAIGKSGVYIIDTTNHAGQTVWASQRAFLVSGIRHPYIRNMEYEMGRTERLLGSAAGISVEVSGILAVVAAKSITVRDRHRDVTVLEVGAVTPWLRARPIVLTAEDVCTIGGVAALESTWYRGGEPVGDRGPLQERFAALRRDVRRARRLQVMWAAGLTVLGAGGFVAVTYAILVGALATIGSR</sequence>
<evidence type="ECO:0000313" key="4">
    <source>
        <dbReference type="Proteomes" id="UP001549257"/>
    </source>
</evidence>
<gene>
    <name evidence="3" type="ORF">ABIE21_000397</name>
</gene>
<feature type="transmembrane region" description="Helical" evidence="1">
    <location>
        <begin position="245"/>
        <end position="274"/>
    </location>
</feature>
<evidence type="ECO:0000259" key="2">
    <source>
        <dbReference type="PROSITE" id="PS50965"/>
    </source>
</evidence>
<dbReference type="RefSeq" id="WP_354023114.1">
    <property type="nucleotide sequence ID" value="NZ_JBEPSJ010000001.1"/>
</dbReference>
<proteinExistence type="predicted"/>
<dbReference type="Pfam" id="PF08378">
    <property type="entry name" value="NERD"/>
    <property type="match status" value="1"/>
</dbReference>
<keyword evidence="1" id="KW-0812">Transmembrane</keyword>
<evidence type="ECO:0000313" key="3">
    <source>
        <dbReference type="EMBL" id="MET4580907.1"/>
    </source>
</evidence>
<accession>A0ABV2QIP6</accession>
<feature type="domain" description="NERD" evidence="2">
    <location>
        <begin position="54"/>
        <end position="168"/>
    </location>
</feature>
<name>A0ABV2QIP6_9MICO</name>
<dbReference type="EMBL" id="JBEPSJ010000001">
    <property type="protein sequence ID" value="MET4580907.1"/>
    <property type="molecule type" value="Genomic_DNA"/>
</dbReference>
<evidence type="ECO:0000256" key="1">
    <source>
        <dbReference type="SAM" id="Phobius"/>
    </source>
</evidence>
<protein>
    <recommendedName>
        <fullName evidence="2">NERD domain-containing protein</fullName>
    </recommendedName>
</protein>
<dbReference type="Proteomes" id="UP001549257">
    <property type="component" value="Unassembled WGS sequence"/>
</dbReference>